<feature type="chain" id="PRO_5042268562" evidence="1">
    <location>
        <begin position="19"/>
        <end position="322"/>
    </location>
</feature>
<evidence type="ECO:0000256" key="1">
    <source>
        <dbReference type="SAM" id="SignalP"/>
    </source>
</evidence>
<reference evidence="2" key="1">
    <citation type="submission" date="2023-07" db="EMBL/GenBank/DDBJ databases">
        <authorList>
            <consortium name="AG Swart"/>
            <person name="Singh M."/>
            <person name="Singh A."/>
            <person name="Seah K."/>
            <person name="Emmerich C."/>
        </authorList>
    </citation>
    <scope>NUCLEOTIDE SEQUENCE</scope>
    <source>
        <strain evidence="2">DP1</strain>
    </source>
</reference>
<organism evidence="2 3">
    <name type="scientific">Euplotes crassus</name>
    <dbReference type="NCBI Taxonomy" id="5936"/>
    <lineage>
        <taxon>Eukaryota</taxon>
        <taxon>Sar</taxon>
        <taxon>Alveolata</taxon>
        <taxon>Ciliophora</taxon>
        <taxon>Intramacronucleata</taxon>
        <taxon>Spirotrichea</taxon>
        <taxon>Hypotrichia</taxon>
        <taxon>Euplotida</taxon>
        <taxon>Euplotidae</taxon>
        <taxon>Moneuplotes</taxon>
    </lineage>
</organism>
<name>A0AAD1XMI1_EUPCR</name>
<proteinExistence type="predicted"/>
<dbReference type="Proteomes" id="UP001295684">
    <property type="component" value="Unassembled WGS sequence"/>
</dbReference>
<accession>A0AAD1XMI1</accession>
<evidence type="ECO:0000313" key="2">
    <source>
        <dbReference type="EMBL" id="CAI2375392.1"/>
    </source>
</evidence>
<gene>
    <name evidence="2" type="ORF">ECRASSUSDP1_LOCUS16754</name>
</gene>
<sequence length="322" mass="35128">MKLYIATLLLVLVTFTSANRVTDAEDFLRGLVRGSLGSVGEDIVGCIKDGEQTLINLFHVAEDFEKAALHGNKAAFKEALGLIGDIVKILPHEVQECKSGASAVKSLEKIIVEFVNPTALVVDVGKKIIWHARSIYKDVKQTTTDLKAHDYEDAGYRIGDLIKILFLNSKLGTPFDDASSLLESFYMSAFKLDLDLSSCESLLDGSVEDVFAGIKEMVEHETYDSTIMGFIKFYLASRELYINAHSCTSAWDTLKEGGNQLAPFVQHPTDIIDAAQAAAKSNPITVAKDLATLKKGLDSDPTDYAKVGSSTGDLVRLVLKKM</sequence>
<dbReference type="EMBL" id="CAMPGE010016867">
    <property type="protein sequence ID" value="CAI2375392.1"/>
    <property type="molecule type" value="Genomic_DNA"/>
</dbReference>
<evidence type="ECO:0000313" key="3">
    <source>
        <dbReference type="Proteomes" id="UP001295684"/>
    </source>
</evidence>
<comment type="caution">
    <text evidence="2">The sequence shown here is derived from an EMBL/GenBank/DDBJ whole genome shotgun (WGS) entry which is preliminary data.</text>
</comment>
<keyword evidence="1" id="KW-0732">Signal</keyword>
<dbReference type="AlphaFoldDB" id="A0AAD1XMI1"/>
<keyword evidence="3" id="KW-1185">Reference proteome</keyword>
<dbReference type="PANTHER" id="PTHR38742:SF1">
    <property type="entry name" value="SECRETED PROTEIN C"/>
    <property type="match status" value="1"/>
</dbReference>
<dbReference type="PANTHER" id="PTHR38742">
    <property type="entry name" value="PROTEIN GP17"/>
    <property type="match status" value="1"/>
</dbReference>
<protein>
    <submittedName>
        <fullName evidence="2">Uncharacterized protein</fullName>
    </submittedName>
</protein>
<feature type="signal peptide" evidence="1">
    <location>
        <begin position="1"/>
        <end position="18"/>
    </location>
</feature>